<keyword evidence="4" id="KW-1185">Reference proteome</keyword>
<protein>
    <recommendedName>
        <fullName evidence="2">Thiamine-binding protein domain-containing protein</fullName>
    </recommendedName>
</protein>
<proteinExistence type="inferred from homology"/>
<reference evidence="3 4" key="1">
    <citation type="submission" date="2014-12" db="EMBL/GenBank/DDBJ databases">
        <title>Comparative genomics of the lactic acid bacteria isolated from the honey bee gut.</title>
        <authorList>
            <person name="Ellegaard K.M."/>
            <person name="Tamarit D."/>
            <person name="Javelind E."/>
            <person name="Olofsson T."/>
            <person name="Andersson S.G."/>
            <person name="Vasquez A."/>
        </authorList>
    </citation>
    <scope>NUCLEOTIDE SEQUENCE [LARGE SCALE GENOMIC DNA]</scope>
    <source>
        <strain evidence="3 4">Bin7</strain>
    </source>
</reference>
<dbReference type="PATRIC" id="fig|1684.5.peg.511"/>
<dbReference type="PANTHER" id="PTHR33777:SF1">
    <property type="entry name" value="UPF0045 PROTEIN ECM15"/>
    <property type="match status" value="1"/>
</dbReference>
<organism evidence="3 4">
    <name type="scientific">Bifidobacterium mellis</name>
    <dbReference type="NCBI Taxonomy" id="1293823"/>
    <lineage>
        <taxon>Bacteria</taxon>
        <taxon>Bacillati</taxon>
        <taxon>Actinomycetota</taxon>
        <taxon>Actinomycetes</taxon>
        <taxon>Bifidobacteriales</taxon>
        <taxon>Bifidobacteriaceae</taxon>
        <taxon>Bifidobacterium</taxon>
    </lineage>
</organism>
<dbReference type="AlphaFoldDB" id="A0A0F4L099"/>
<accession>A0A0F4L099</accession>
<evidence type="ECO:0000256" key="1">
    <source>
        <dbReference type="ARBA" id="ARBA00010272"/>
    </source>
</evidence>
<dbReference type="RefSeq" id="WP_045935162.1">
    <property type="nucleotide sequence ID" value="NZ_KQ033885.1"/>
</dbReference>
<dbReference type="InterPro" id="IPR029756">
    <property type="entry name" value="MTH1187/YkoF-like"/>
</dbReference>
<evidence type="ECO:0000313" key="3">
    <source>
        <dbReference type="EMBL" id="KJY51673.1"/>
    </source>
</evidence>
<dbReference type="InterPro" id="IPR002767">
    <property type="entry name" value="Thiamine_BP"/>
</dbReference>
<dbReference type="Proteomes" id="UP000033567">
    <property type="component" value="Unassembled WGS sequence"/>
</dbReference>
<comment type="caution">
    <text evidence="3">The sequence shown here is derived from an EMBL/GenBank/DDBJ whole genome shotgun (WGS) entry which is preliminary data.</text>
</comment>
<dbReference type="SUPFAM" id="SSF89957">
    <property type="entry name" value="MTH1187/YkoF-like"/>
    <property type="match status" value="1"/>
</dbReference>
<dbReference type="EMBL" id="JWMF01000004">
    <property type="protein sequence ID" value="KJY51673.1"/>
    <property type="molecule type" value="Genomic_DNA"/>
</dbReference>
<sequence length="111" mass="12294">MPDMNDPSYLNTVAEVTIAPSGQGEELSTYVAQVIKVIRDSGLPNQTNAMSTVIEGDLHRVMEVVEEATRVLAEQGYRTGVSLKLDIRSGKRDQIHEKVERVDRILGGENR</sequence>
<evidence type="ECO:0000313" key="4">
    <source>
        <dbReference type="Proteomes" id="UP000033567"/>
    </source>
</evidence>
<gene>
    <name evidence="3" type="ORF">JF70_04860</name>
</gene>
<dbReference type="InterPro" id="IPR051614">
    <property type="entry name" value="UPF0045_domain"/>
</dbReference>
<dbReference type="GO" id="GO:0005829">
    <property type="term" value="C:cytosol"/>
    <property type="evidence" value="ECO:0007669"/>
    <property type="project" value="TreeGrafter"/>
</dbReference>
<dbReference type="NCBIfam" id="TIGR00106">
    <property type="entry name" value="MTH1187 family thiamine-binding protein"/>
    <property type="match status" value="1"/>
</dbReference>
<name>A0A0F4L099_9BIFI</name>
<feature type="domain" description="Thiamine-binding protein" evidence="2">
    <location>
        <begin position="14"/>
        <end position="102"/>
    </location>
</feature>
<dbReference type="PANTHER" id="PTHR33777">
    <property type="entry name" value="UPF0045 PROTEIN ECM15"/>
    <property type="match status" value="1"/>
</dbReference>
<dbReference type="Gene3D" id="3.30.70.930">
    <property type="match status" value="1"/>
</dbReference>
<comment type="similarity">
    <text evidence="1">Belongs to the UPF0045 family.</text>
</comment>
<dbReference type="Pfam" id="PF01910">
    <property type="entry name" value="Thiamine_BP"/>
    <property type="match status" value="1"/>
</dbReference>
<evidence type="ECO:0000259" key="2">
    <source>
        <dbReference type="Pfam" id="PF01910"/>
    </source>
</evidence>